<reference evidence="1" key="1">
    <citation type="submission" date="2022-06" db="EMBL/GenBank/DDBJ databases">
        <title>Isolation of gut microbiota from human fecal samples.</title>
        <authorList>
            <person name="Pamer E.G."/>
            <person name="Barat B."/>
            <person name="Waligurski E."/>
            <person name="Medina S."/>
            <person name="Paddock L."/>
            <person name="Mostad J."/>
        </authorList>
    </citation>
    <scope>NUCLEOTIDE SEQUENCE</scope>
    <source>
        <strain evidence="1">DFI.6.24</strain>
    </source>
</reference>
<dbReference type="EMBL" id="JANGBO010000001">
    <property type="protein sequence ID" value="MCQ5060763.1"/>
    <property type="molecule type" value="Genomic_DNA"/>
</dbReference>
<evidence type="ECO:0000313" key="2">
    <source>
        <dbReference type="Proteomes" id="UP001204814"/>
    </source>
</evidence>
<sequence>MDLVTVATVGTFLIQLLTPLIENSQKYRQWKIMKDVDDQIFKSQYIKSITNHTDKIPLNDFQSPNPSILIPALDESLLYINEEEIKEMFSKLISSTFDRTKTKYIHPGFIGIIKQLSPMDAQFLMFIKRKIVEDPQNFKVISLINNNQCEYRIFETTFKDFEDIEQCSLSIDNLIRLGILKVNSKDDLFVLTSIGYVAMGGENSYTLEEQTLKIINDNHCDIYPVKAHLTVLGEYLLKVCV</sequence>
<protein>
    <submittedName>
        <fullName evidence="1">DUF4393 domain-containing protein</fullName>
    </submittedName>
</protein>
<gene>
    <name evidence="1" type="ORF">NE542_02780</name>
</gene>
<evidence type="ECO:0000313" key="1">
    <source>
        <dbReference type="EMBL" id="MCQ5060763.1"/>
    </source>
</evidence>
<organism evidence="1 2">
    <name type="scientific">Faecalibacillus intestinalis</name>
    <dbReference type="NCBI Taxonomy" id="1982626"/>
    <lineage>
        <taxon>Bacteria</taxon>
        <taxon>Bacillati</taxon>
        <taxon>Bacillota</taxon>
        <taxon>Erysipelotrichia</taxon>
        <taxon>Erysipelotrichales</taxon>
        <taxon>Coprobacillaceae</taxon>
        <taxon>Faecalibacillus</taxon>
    </lineage>
</organism>
<dbReference type="RefSeq" id="WP_227351703.1">
    <property type="nucleotide sequence ID" value="NZ_JAJDKX010000001.1"/>
</dbReference>
<dbReference type="Proteomes" id="UP001204814">
    <property type="component" value="Unassembled WGS sequence"/>
</dbReference>
<proteinExistence type="predicted"/>
<comment type="caution">
    <text evidence="1">The sequence shown here is derived from an EMBL/GenBank/DDBJ whole genome shotgun (WGS) entry which is preliminary data.</text>
</comment>
<accession>A0AAP2UD68</accession>
<dbReference type="Pfam" id="PF14337">
    <property type="entry name" value="Abi_alpha"/>
    <property type="match status" value="1"/>
</dbReference>
<dbReference type="InterPro" id="IPR025506">
    <property type="entry name" value="Abi_alpha"/>
</dbReference>
<name>A0AAP2UD68_9FIRM</name>
<dbReference type="AlphaFoldDB" id="A0AAP2UD68"/>